<accession>F0UTS3</accession>
<dbReference type="EMBL" id="DS990643">
    <property type="protein sequence ID" value="EGC49300.1"/>
    <property type="molecule type" value="Genomic_DNA"/>
</dbReference>
<evidence type="ECO:0000256" key="1">
    <source>
        <dbReference type="SAM" id="MobiDB-lite"/>
    </source>
</evidence>
<organism evidence="3">
    <name type="scientific">Ajellomyces capsulatus (strain H88)</name>
    <name type="common">Darling's disease fungus</name>
    <name type="synonym">Histoplasma capsulatum</name>
    <dbReference type="NCBI Taxonomy" id="544711"/>
    <lineage>
        <taxon>Eukaryota</taxon>
        <taxon>Fungi</taxon>
        <taxon>Dikarya</taxon>
        <taxon>Ascomycota</taxon>
        <taxon>Pezizomycotina</taxon>
        <taxon>Eurotiomycetes</taxon>
        <taxon>Eurotiomycetidae</taxon>
        <taxon>Onygenales</taxon>
        <taxon>Ajellomycetaceae</taxon>
        <taxon>Histoplasma</taxon>
    </lineage>
</organism>
<dbReference type="OrthoDB" id="10631617at2759"/>
<evidence type="ECO:0000313" key="3">
    <source>
        <dbReference type="Proteomes" id="UP000008142"/>
    </source>
</evidence>
<gene>
    <name evidence="2" type="ORF">HCEG_08515</name>
</gene>
<feature type="compositionally biased region" description="Polar residues" evidence="1">
    <location>
        <begin position="99"/>
        <end position="110"/>
    </location>
</feature>
<protein>
    <submittedName>
        <fullName evidence="2">Predicted protein</fullName>
    </submittedName>
</protein>
<proteinExistence type="predicted"/>
<name>F0UTS3_AJEC8</name>
<feature type="region of interest" description="Disordered" evidence="1">
    <location>
        <begin position="82"/>
        <end position="119"/>
    </location>
</feature>
<evidence type="ECO:0000313" key="2">
    <source>
        <dbReference type="EMBL" id="EGC49300.1"/>
    </source>
</evidence>
<reference evidence="3" key="1">
    <citation type="submission" date="2008-07" db="EMBL/GenBank/DDBJ databases">
        <title>Annotation of Ajellomyces capsulatus strain H88.</title>
        <authorList>
            <person name="Champion M."/>
            <person name="Cuomo C."/>
            <person name="Ma L.-J."/>
            <person name="Henn M.R."/>
            <person name="Sil A."/>
            <person name="Goldman B."/>
            <person name="Young S.K."/>
            <person name="Kodira C.D."/>
            <person name="Zeng Q."/>
            <person name="Koehrsen M."/>
            <person name="Alvarado L."/>
            <person name="Berlin A."/>
            <person name="Borenstein D."/>
            <person name="Chen Z."/>
            <person name="Engels R."/>
            <person name="Freedman E."/>
            <person name="Gellesch M."/>
            <person name="Goldberg J."/>
            <person name="Griggs A."/>
            <person name="Gujja S."/>
            <person name="Heiman D."/>
            <person name="Hepburn T."/>
            <person name="Howarth C."/>
            <person name="Jen D."/>
            <person name="Larson L."/>
            <person name="Lewis B."/>
            <person name="Mehta T."/>
            <person name="Park D."/>
            <person name="Pearson M."/>
            <person name="Roberts A."/>
            <person name="Saif S."/>
            <person name="Shea T."/>
            <person name="Shenoy N."/>
            <person name="Sisk P."/>
            <person name="Stolte C."/>
            <person name="Sykes S."/>
            <person name="Walk T."/>
            <person name="White J."/>
            <person name="Yandava C."/>
            <person name="Klein B."/>
            <person name="McEwen J.G."/>
            <person name="Puccia R."/>
            <person name="Goldman G.H."/>
            <person name="Felipe M.S."/>
            <person name="Nino-Vega G."/>
            <person name="San-Blas G."/>
            <person name="Taylor J."/>
            <person name="Mendoza L."/>
            <person name="Galagan J."/>
            <person name="Nusbaum C."/>
            <person name="Birren B."/>
        </authorList>
    </citation>
    <scope>NUCLEOTIDE SEQUENCE [LARGE SCALE GENOMIC DNA]</scope>
    <source>
        <strain evidence="3">H88</strain>
    </source>
</reference>
<dbReference type="Proteomes" id="UP000008142">
    <property type="component" value="Unassembled WGS sequence"/>
</dbReference>
<dbReference type="HOGENOM" id="CLU_1651656_0_0_1"/>
<sequence length="160" mass="18666">MFQGLPQGISRHLQELLSWFHAAQISILPWTYSSYPLKYKMTYDTRPRQSCRIQWTKYAAGSWPRKKMLGHWGKRALSHQRHAGSRGDEPIQTPWVSHPSPTNFSQTIKTRSGREQERTAISAVRRPWMLAYVFVTVGPMMPSNWVSLNRQNQPFVEKPN</sequence>
<dbReference type="VEuPathDB" id="FungiDB:I7I53_12185"/>
<dbReference type="AlphaFoldDB" id="F0UTS3"/>